<organism evidence="2 3">
    <name type="scientific">Vitrella brassicaformis (strain CCMP3155)</name>
    <dbReference type="NCBI Taxonomy" id="1169540"/>
    <lineage>
        <taxon>Eukaryota</taxon>
        <taxon>Sar</taxon>
        <taxon>Alveolata</taxon>
        <taxon>Colpodellida</taxon>
        <taxon>Vitrellaceae</taxon>
        <taxon>Vitrella</taxon>
    </lineage>
</organism>
<dbReference type="AlphaFoldDB" id="A0A0G4FEG3"/>
<feature type="region of interest" description="Disordered" evidence="1">
    <location>
        <begin position="305"/>
        <end position="371"/>
    </location>
</feature>
<evidence type="ECO:0000313" key="2">
    <source>
        <dbReference type="EMBL" id="CEM11608.1"/>
    </source>
</evidence>
<feature type="region of interest" description="Disordered" evidence="1">
    <location>
        <begin position="490"/>
        <end position="531"/>
    </location>
</feature>
<sequence>MSVRSAEKRHCDLRPIDLSPPLDPPVTAKRVPARVAGHIAPSGRVRNSPSPPVSHAHRHHLPPINREPHKDGSPIVSRWGSTNGGGKGVFGLNGPLAPSPSLLRAVPSGKHTLLETLQPRPHHHNHGFPAHVPQPAKEERAAAGVEAEKETLKGASEAWNFMTACLAESGYYEPMEEPTVRRSPKRPYRKLPTPDHSPTESPEVAPRKQYSDGPNGLQLNGSPLEALRGIPSETRLRRSSSRSRAQPRQWSVLTKATHIVLPDVKAPPTPRRSRRRHLSVRKPSQPPTFVPRDALTQAAIMDALSSDSDSPACYGFPKRQRQKNRRHRKRPDRLRESPHGQELTGDEGTWCEDPFGEEDTPPHRQGGRKAPWTFMPLKRERSVDLPDVSRLAPHGLSSSSLSSAEDLLMINDAEDSPKAITGKLRHRNVHEKKMRRLIREIEDARHNTPGLSLPSHSTAPPSPIKTRLMRHVTLFVFDDVRDMADRNKKAKYLPPLEREREREREKEKGKEMSGDKQPVKRSGSLGGGYTSAVKVKQGIRRTGSLVDMTANRRAASKTRNARPNLISALLGPSDTPLAQSPVAKPPAIASHILSPPISPANRLLPTPPSPHLPPAPHSAPADTANYVSPFFPGQPTLRLLKAGRTNGMRRSHTVPALSGVCKSSRPSTAKLLMSLKSLNLDKSGSPQKGKRKGHHPPSPRVNTDTKDTWYPSPDWRSVLEVKSALSPDDASQWHPA</sequence>
<feature type="compositionally biased region" description="Basic and acidic residues" evidence="1">
    <location>
        <begin position="496"/>
        <end position="518"/>
    </location>
</feature>
<feature type="compositionally biased region" description="Basic residues" evidence="1">
    <location>
        <begin position="318"/>
        <end position="332"/>
    </location>
</feature>
<proteinExistence type="predicted"/>
<evidence type="ECO:0000313" key="3">
    <source>
        <dbReference type="Proteomes" id="UP000041254"/>
    </source>
</evidence>
<reference evidence="2 3" key="1">
    <citation type="submission" date="2014-11" db="EMBL/GenBank/DDBJ databases">
        <authorList>
            <person name="Zhu J."/>
            <person name="Qi W."/>
            <person name="Song R."/>
        </authorList>
    </citation>
    <scope>NUCLEOTIDE SEQUENCE [LARGE SCALE GENOMIC DNA]</scope>
</reference>
<protein>
    <submittedName>
        <fullName evidence="2">Uncharacterized protein</fullName>
    </submittedName>
</protein>
<keyword evidence="3" id="KW-1185">Reference proteome</keyword>
<feature type="compositionally biased region" description="Basic residues" evidence="1">
    <location>
        <begin position="688"/>
        <end position="697"/>
    </location>
</feature>
<name>A0A0G4FEG3_VITBC</name>
<dbReference type="InParanoid" id="A0A0G4FEG3"/>
<feature type="compositionally biased region" description="Basic and acidic residues" evidence="1">
    <location>
        <begin position="1"/>
        <end position="15"/>
    </location>
</feature>
<dbReference type="Proteomes" id="UP000041254">
    <property type="component" value="Unassembled WGS sequence"/>
</dbReference>
<gene>
    <name evidence="2" type="ORF">Vbra_9093</name>
</gene>
<feature type="compositionally biased region" description="Basic residues" evidence="1">
    <location>
        <begin position="271"/>
        <end position="280"/>
    </location>
</feature>
<dbReference type="VEuPathDB" id="CryptoDB:Vbra_9093"/>
<evidence type="ECO:0000256" key="1">
    <source>
        <dbReference type="SAM" id="MobiDB-lite"/>
    </source>
</evidence>
<dbReference type="EMBL" id="CDMY01000420">
    <property type="protein sequence ID" value="CEM11608.1"/>
    <property type="molecule type" value="Genomic_DNA"/>
</dbReference>
<feature type="region of interest" description="Disordered" evidence="1">
    <location>
        <begin position="679"/>
        <end position="713"/>
    </location>
</feature>
<feature type="region of interest" description="Disordered" evidence="1">
    <location>
        <begin position="174"/>
        <end position="292"/>
    </location>
</feature>
<feature type="region of interest" description="Disordered" evidence="1">
    <location>
        <begin position="1"/>
        <end position="82"/>
    </location>
</feature>
<feature type="compositionally biased region" description="Basic and acidic residues" evidence="1">
    <location>
        <begin position="136"/>
        <end position="149"/>
    </location>
</feature>
<accession>A0A0G4FEG3</accession>
<feature type="region of interest" description="Disordered" evidence="1">
    <location>
        <begin position="119"/>
        <end position="149"/>
    </location>
</feature>